<feature type="non-terminal residue" evidence="1">
    <location>
        <position position="118"/>
    </location>
</feature>
<dbReference type="EMBL" id="AZIM01005809">
    <property type="protein sequence ID" value="ETE59170.1"/>
    <property type="molecule type" value="Genomic_DNA"/>
</dbReference>
<dbReference type="OrthoDB" id="377733at2759"/>
<evidence type="ECO:0000313" key="1">
    <source>
        <dbReference type="EMBL" id="ETE59170.1"/>
    </source>
</evidence>
<dbReference type="AlphaFoldDB" id="V8NAQ6"/>
<dbReference type="GO" id="GO:0140326">
    <property type="term" value="F:ATPase-coupled intramembrane lipid transporter activity"/>
    <property type="evidence" value="ECO:0007669"/>
    <property type="project" value="TreeGrafter"/>
</dbReference>
<reference evidence="1 2" key="1">
    <citation type="journal article" date="2013" name="Proc. Natl. Acad. Sci. U.S.A.">
        <title>The king cobra genome reveals dynamic gene evolution and adaptation in the snake venom system.</title>
        <authorList>
            <person name="Vonk F.J."/>
            <person name="Casewell N.R."/>
            <person name="Henkel C.V."/>
            <person name="Heimberg A.M."/>
            <person name="Jansen H.J."/>
            <person name="McCleary R.J."/>
            <person name="Kerkkamp H.M."/>
            <person name="Vos R.A."/>
            <person name="Guerreiro I."/>
            <person name="Calvete J.J."/>
            <person name="Wuster W."/>
            <person name="Woods A.E."/>
            <person name="Logan J.M."/>
            <person name="Harrison R.A."/>
            <person name="Castoe T.A."/>
            <person name="de Koning A.P."/>
            <person name="Pollock D.D."/>
            <person name="Yandell M."/>
            <person name="Calderon D."/>
            <person name="Renjifo C."/>
            <person name="Currier R.B."/>
            <person name="Salgado D."/>
            <person name="Pla D."/>
            <person name="Sanz L."/>
            <person name="Hyder A.S."/>
            <person name="Ribeiro J.M."/>
            <person name="Arntzen J.W."/>
            <person name="van den Thillart G.E."/>
            <person name="Boetzer M."/>
            <person name="Pirovano W."/>
            <person name="Dirks R.P."/>
            <person name="Spaink H.P."/>
            <person name="Duboule D."/>
            <person name="McGlinn E."/>
            <person name="Kini R.M."/>
            <person name="Richardson M.K."/>
        </authorList>
    </citation>
    <scope>NUCLEOTIDE SEQUENCE</scope>
    <source>
        <tissue evidence="1">Blood</tissue>
    </source>
</reference>
<proteinExistence type="predicted"/>
<dbReference type="PANTHER" id="PTHR24092">
    <property type="entry name" value="PROBABLE PHOSPHOLIPID-TRANSPORTING ATPASE"/>
    <property type="match status" value="1"/>
</dbReference>
<feature type="non-terminal residue" evidence="1">
    <location>
        <position position="1"/>
    </location>
</feature>
<name>V8NAQ6_OPHHA</name>
<dbReference type="GO" id="GO:0000166">
    <property type="term" value="F:nucleotide binding"/>
    <property type="evidence" value="ECO:0007669"/>
    <property type="project" value="InterPro"/>
</dbReference>
<accession>V8NAQ6</accession>
<gene>
    <name evidence="1" type="primary">ATP8B3</name>
    <name evidence="1" type="ORF">L345_15105</name>
</gene>
<sequence length="118" mass="13712">MSVYTVSEPTNDLSWNKYIDKKLEFHDQLLLDTIRRDQDPVVREYMRLLALCHTVMVEEKETASPDEEALVTAARNLGYVFLSRTQDTITISELGIQRTYKVLALLDFNSVRKRMSVL</sequence>
<dbReference type="GO" id="GO:0005802">
    <property type="term" value="C:trans-Golgi network"/>
    <property type="evidence" value="ECO:0007669"/>
    <property type="project" value="TreeGrafter"/>
</dbReference>
<protein>
    <submittedName>
        <fullName evidence="1">Putative phospholipid-transporting ATPase IK</fullName>
    </submittedName>
</protein>
<evidence type="ECO:0000313" key="2">
    <source>
        <dbReference type="Proteomes" id="UP000018936"/>
    </source>
</evidence>
<dbReference type="GO" id="GO:0005886">
    <property type="term" value="C:plasma membrane"/>
    <property type="evidence" value="ECO:0007669"/>
    <property type="project" value="TreeGrafter"/>
</dbReference>
<organism evidence="1 2">
    <name type="scientific">Ophiophagus hannah</name>
    <name type="common">King cobra</name>
    <name type="synonym">Naja hannah</name>
    <dbReference type="NCBI Taxonomy" id="8665"/>
    <lineage>
        <taxon>Eukaryota</taxon>
        <taxon>Metazoa</taxon>
        <taxon>Chordata</taxon>
        <taxon>Craniata</taxon>
        <taxon>Vertebrata</taxon>
        <taxon>Euteleostomi</taxon>
        <taxon>Lepidosauria</taxon>
        <taxon>Squamata</taxon>
        <taxon>Bifurcata</taxon>
        <taxon>Unidentata</taxon>
        <taxon>Episquamata</taxon>
        <taxon>Toxicofera</taxon>
        <taxon>Serpentes</taxon>
        <taxon>Colubroidea</taxon>
        <taxon>Elapidae</taxon>
        <taxon>Elapinae</taxon>
        <taxon>Ophiophagus</taxon>
    </lineage>
</organism>
<keyword evidence="2" id="KW-1185">Reference proteome</keyword>
<dbReference type="GO" id="GO:0045332">
    <property type="term" value="P:phospholipid translocation"/>
    <property type="evidence" value="ECO:0007669"/>
    <property type="project" value="TreeGrafter"/>
</dbReference>
<comment type="caution">
    <text evidence="1">The sequence shown here is derived from an EMBL/GenBank/DDBJ whole genome shotgun (WGS) entry which is preliminary data.</text>
</comment>
<dbReference type="PANTHER" id="PTHR24092:SF78">
    <property type="entry name" value="PHOSPHOLIPID-TRANSPORTING ATPASE IK"/>
    <property type="match status" value="1"/>
</dbReference>
<dbReference type="GO" id="GO:0007030">
    <property type="term" value="P:Golgi organization"/>
    <property type="evidence" value="ECO:0007669"/>
    <property type="project" value="TreeGrafter"/>
</dbReference>
<dbReference type="Gene3D" id="3.40.1110.10">
    <property type="entry name" value="Calcium-transporting ATPase, cytoplasmic domain N"/>
    <property type="match status" value="1"/>
</dbReference>
<dbReference type="Proteomes" id="UP000018936">
    <property type="component" value="Unassembled WGS sequence"/>
</dbReference>
<dbReference type="SUPFAM" id="SSF81660">
    <property type="entry name" value="Metal cation-transporting ATPase, ATP-binding domain N"/>
    <property type="match status" value="1"/>
</dbReference>
<dbReference type="InterPro" id="IPR023299">
    <property type="entry name" value="ATPase_P-typ_cyto_dom_N"/>
</dbReference>